<dbReference type="AlphaFoldDB" id="A0A8X6UUC4"/>
<organism evidence="1 2">
    <name type="scientific">Nephila pilipes</name>
    <name type="common">Giant wood spider</name>
    <name type="synonym">Nephila maculata</name>
    <dbReference type="NCBI Taxonomy" id="299642"/>
    <lineage>
        <taxon>Eukaryota</taxon>
        <taxon>Metazoa</taxon>
        <taxon>Ecdysozoa</taxon>
        <taxon>Arthropoda</taxon>
        <taxon>Chelicerata</taxon>
        <taxon>Arachnida</taxon>
        <taxon>Araneae</taxon>
        <taxon>Araneomorphae</taxon>
        <taxon>Entelegynae</taxon>
        <taxon>Araneoidea</taxon>
        <taxon>Nephilidae</taxon>
        <taxon>Nephila</taxon>
    </lineage>
</organism>
<dbReference type="EMBL" id="BMAW01087110">
    <property type="protein sequence ID" value="GFU50142.1"/>
    <property type="molecule type" value="Genomic_DNA"/>
</dbReference>
<proteinExistence type="predicted"/>
<evidence type="ECO:0000313" key="2">
    <source>
        <dbReference type="Proteomes" id="UP000887013"/>
    </source>
</evidence>
<protein>
    <submittedName>
        <fullName evidence="1">Uncharacterized protein</fullName>
    </submittedName>
</protein>
<dbReference type="GO" id="GO:0003676">
    <property type="term" value="F:nucleic acid binding"/>
    <property type="evidence" value="ECO:0007669"/>
    <property type="project" value="InterPro"/>
</dbReference>
<dbReference type="Proteomes" id="UP000887013">
    <property type="component" value="Unassembled WGS sequence"/>
</dbReference>
<comment type="caution">
    <text evidence="1">The sequence shown here is derived from an EMBL/GenBank/DDBJ whole genome shotgun (WGS) entry which is preliminary data.</text>
</comment>
<dbReference type="InterPro" id="IPR036397">
    <property type="entry name" value="RNaseH_sf"/>
</dbReference>
<dbReference type="Gene3D" id="3.30.420.10">
    <property type="entry name" value="Ribonuclease H-like superfamily/Ribonuclease H"/>
    <property type="match status" value="1"/>
</dbReference>
<evidence type="ECO:0000313" key="1">
    <source>
        <dbReference type="EMBL" id="GFU50142.1"/>
    </source>
</evidence>
<name>A0A8X6UUC4_NEPPI</name>
<gene>
    <name evidence="1" type="ORF">NPIL_630091</name>
</gene>
<sequence length="128" mass="14577">MLGIENNLCKHSKEATFQVCKNIVPRHPVNYQLYRNIFNPVVHPYAGIMSDSFVLQNGNTRLHIARLEESYLHEDIVVRMRWLVRFPDLCPTGYVWNDLGNVLLHLTSPSNSSGSSSCLDKTIGFTTN</sequence>
<keyword evidence="2" id="KW-1185">Reference proteome</keyword>
<accession>A0A8X6UUC4</accession>
<dbReference type="OrthoDB" id="25402at2759"/>
<reference evidence="1" key="1">
    <citation type="submission" date="2020-08" db="EMBL/GenBank/DDBJ databases">
        <title>Multicomponent nature underlies the extraordinary mechanical properties of spider dragline silk.</title>
        <authorList>
            <person name="Kono N."/>
            <person name="Nakamura H."/>
            <person name="Mori M."/>
            <person name="Yoshida Y."/>
            <person name="Ohtoshi R."/>
            <person name="Malay A.D."/>
            <person name="Moran D.A.P."/>
            <person name="Tomita M."/>
            <person name="Numata K."/>
            <person name="Arakawa K."/>
        </authorList>
    </citation>
    <scope>NUCLEOTIDE SEQUENCE</scope>
</reference>